<organism evidence="1 2">
    <name type="scientific">Aliisedimentitalea scapharcae</name>
    <dbReference type="NCBI Taxonomy" id="1524259"/>
    <lineage>
        <taxon>Bacteria</taxon>
        <taxon>Pseudomonadati</taxon>
        <taxon>Pseudomonadota</taxon>
        <taxon>Alphaproteobacteria</taxon>
        <taxon>Rhodobacterales</taxon>
        <taxon>Roseobacteraceae</taxon>
        <taxon>Aliisedimentitalea</taxon>
    </lineage>
</organism>
<proteinExistence type="predicted"/>
<keyword evidence="2" id="KW-1185">Reference proteome</keyword>
<sequence length="86" mass="9908">MLVTDIEISHYSYDPLSARHQANVAMTLKNQVISLFCKLDMPEDEPDRTRATAFVRDAIRQLKRMPEFRSGASQLQFSDNLTYRSA</sequence>
<gene>
    <name evidence="1" type="ORF">QEZ52_20060</name>
</gene>
<accession>A0ABZ2XVR0</accession>
<dbReference type="Proteomes" id="UP001623232">
    <property type="component" value="Chromosome"/>
</dbReference>
<evidence type="ECO:0000313" key="2">
    <source>
        <dbReference type="Proteomes" id="UP001623232"/>
    </source>
</evidence>
<evidence type="ECO:0000313" key="1">
    <source>
        <dbReference type="EMBL" id="WZK88860.1"/>
    </source>
</evidence>
<name>A0ABZ2XVR0_9RHOB</name>
<dbReference type="RefSeq" id="WP_406646549.1">
    <property type="nucleotide sequence ID" value="NZ_CP123584.1"/>
</dbReference>
<dbReference type="EMBL" id="CP123584">
    <property type="protein sequence ID" value="WZK88860.1"/>
    <property type="molecule type" value="Genomic_DNA"/>
</dbReference>
<reference evidence="1 2" key="1">
    <citation type="submission" date="2023-04" db="EMBL/GenBank/DDBJ databases">
        <title>Complete genome sequence of Alisedimentitalea scapharcae.</title>
        <authorList>
            <person name="Rong J.-C."/>
            <person name="Yi M.-L."/>
            <person name="Zhao Q."/>
        </authorList>
    </citation>
    <scope>NUCLEOTIDE SEQUENCE [LARGE SCALE GENOMIC DNA]</scope>
    <source>
        <strain evidence="1 2">KCTC 42119</strain>
    </source>
</reference>
<protein>
    <submittedName>
        <fullName evidence="1">Uncharacterized protein</fullName>
    </submittedName>
</protein>